<keyword evidence="2" id="KW-1185">Reference proteome</keyword>
<proteinExistence type="predicted"/>
<evidence type="ECO:0000313" key="2">
    <source>
        <dbReference type="Proteomes" id="UP000730482"/>
    </source>
</evidence>
<dbReference type="Proteomes" id="UP000730482">
    <property type="component" value="Unassembled WGS sequence"/>
</dbReference>
<dbReference type="RefSeq" id="WP_194896540.1">
    <property type="nucleotide sequence ID" value="NZ_JAAFYZ010000028.1"/>
</dbReference>
<evidence type="ECO:0000313" key="1">
    <source>
        <dbReference type="EMBL" id="MBS2547427.1"/>
    </source>
</evidence>
<gene>
    <name evidence="1" type="ORF">KGQ19_11145</name>
</gene>
<dbReference type="EMBL" id="JAAFYZ010000028">
    <property type="protein sequence ID" value="MBS2547427.1"/>
    <property type="molecule type" value="Genomic_DNA"/>
</dbReference>
<organism evidence="1 2">
    <name type="scientific">Catenulispora pinistramenti</name>
    <dbReference type="NCBI Taxonomy" id="2705254"/>
    <lineage>
        <taxon>Bacteria</taxon>
        <taxon>Bacillati</taxon>
        <taxon>Actinomycetota</taxon>
        <taxon>Actinomycetes</taxon>
        <taxon>Catenulisporales</taxon>
        <taxon>Catenulisporaceae</taxon>
        <taxon>Catenulispora</taxon>
    </lineage>
</organism>
<protein>
    <submittedName>
        <fullName evidence="1">Uncharacterized protein</fullName>
    </submittedName>
</protein>
<comment type="caution">
    <text evidence="1">The sequence shown here is derived from an EMBL/GenBank/DDBJ whole genome shotgun (WGS) entry which is preliminary data.</text>
</comment>
<sequence>MSTQSRNDEAMLNYLVGEEAVTAAADEIWTVSGRLVDAQGDLEVATDRYRAAVADAGIPLKHVERIGAALILRLNRKRLIEEVERADEEDRDTRE</sequence>
<name>A0ABS5KN29_9ACTN</name>
<reference evidence="1 2" key="1">
    <citation type="submission" date="2020-02" db="EMBL/GenBank/DDBJ databases">
        <title>Acidophilic actinobacteria isolated from forest soil.</title>
        <authorList>
            <person name="Golinska P."/>
        </authorList>
    </citation>
    <scope>NUCLEOTIDE SEQUENCE [LARGE SCALE GENOMIC DNA]</scope>
    <source>
        <strain evidence="1 2">NL8</strain>
    </source>
</reference>
<accession>A0ABS5KN29</accession>